<dbReference type="InterPro" id="IPR014995">
    <property type="entry name" value="DUF1844"/>
</dbReference>
<comment type="caution">
    <text evidence="1">The sequence shown here is derived from an EMBL/GenBank/DDBJ whole genome shotgun (WGS) entry which is preliminary data.</text>
</comment>
<sequence length="94" mass="10759">MSEKKEEQKLLDEPVPVKEILLMTILSLEGKAWAYLGLISHPETQKPKKDLNEAKLAIDSIDAIFKLIESSLSPEEKKDIQVRLTNLRLNFVKE</sequence>
<name>A0A7C4XBE0_UNCW3</name>
<dbReference type="AlphaFoldDB" id="A0A7C4XBE0"/>
<dbReference type="Pfam" id="PF08899">
    <property type="entry name" value="DUF1844"/>
    <property type="match status" value="1"/>
</dbReference>
<proteinExistence type="predicted"/>
<accession>A0A7C4XBE0</accession>
<gene>
    <name evidence="1" type="ORF">ENV60_06930</name>
</gene>
<organism evidence="1">
    <name type="scientific">candidate division WOR-3 bacterium</name>
    <dbReference type="NCBI Taxonomy" id="2052148"/>
    <lineage>
        <taxon>Bacteria</taxon>
        <taxon>Bacteria division WOR-3</taxon>
    </lineage>
</organism>
<dbReference type="EMBL" id="DTGZ01000129">
    <property type="protein sequence ID" value="HGV98014.1"/>
    <property type="molecule type" value="Genomic_DNA"/>
</dbReference>
<protein>
    <submittedName>
        <fullName evidence="1">DUF1844 domain-containing protein</fullName>
    </submittedName>
</protein>
<reference evidence="1" key="1">
    <citation type="journal article" date="2020" name="mSystems">
        <title>Genome- and Community-Level Interaction Insights into Carbon Utilization and Element Cycling Functions of Hydrothermarchaeota in Hydrothermal Sediment.</title>
        <authorList>
            <person name="Zhou Z."/>
            <person name="Liu Y."/>
            <person name="Xu W."/>
            <person name="Pan J."/>
            <person name="Luo Z.H."/>
            <person name="Li M."/>
        </authorList>
    </citation>
    <scope>NUCLEOTIDE SEQUENCE [LARGE SCALE GENOMIC DNA]</scope>
    <source>
        <strain evidence="1">SpSt-774</strain>
    </source>
</reference>
<evidence type="ECO:0000313" key="1">
    <source>
        <dbReference type="EMBL" id="HGV98014.1"/>
    </source>
</evidence>